<dbReference type="EMBL" id="KV460243">
    <property type="protein sequence ID" value="OBT94472.1"/>
    <property type="molecule type" value="Genomic_DNA"/>
</dbReference>
<dbReference type="OrthoDB" id="2533084at2759"/>
<feature type="transmembrane region" description="Helical" evidence="5">
    <location>
        <begin position="171"/>
        <end position="193"/>
    </location>
</feature>
<evidence type="ECO:0008006" key="8">
    <source>
        <dbReference type="Google" id="ProtNLM"/>
    </source>
</evidence>
<protein>
    <recommendedName>
        <fullName evidence="8">Major facilitator superfamily (MFS) profile domain-containing protein</fullName>
    </recommendedName>
</protein>
<dbReference type="InterPro" id="IPR036259">
    <property type="entry name" value="MFS_trans_sf"/>
</dbReference>
<dbReference type="SUPFAM" id="SSF103473">
    <property type="entry name" value="MFS general substrate transporter"/>
    <property type="match status" value="1"/>
</dbReference>
<feature type="transmembrane region" description="Helical" evidence="5">
    <location>
        <begin position="352"/>
        <end position="377"/>
    </location>
</feature>
<dbReference type="RefSeq" id="XP_018128205.1">
    <property type="nucleotide sequence ID" value="XM_018276704.1"/>
</dbReference>
<proteinExistence type="predicted"/>
<reference evidence="7" key="2">
    <citation type="journal article" date="2018" name="Nat. Commun.">
        <title>Extreme sensitivity to ultraviolet light in the fungal pathogen causing white-nose syndrome of bats.</title>
        <authorList>
            <person name="Palmer J.M."/>
            <person name="Drees K.P."/>
            <person name="Foster J.T."/>
            <person name="Lindner D.L."/>
        </authorList>
    </citation>
    <scope>NUCLEOTIDE SEQUENCE [LARGE SCALE GENOMIC DNA]</scope>
    <source>
        <strain evidence="7">UAMH 10579</strain>
    </source>
</reference>
<keyword evidence="3 5" id="KW-1133">Transmembrane helix</keyword>
<evidence type="ECO:0000313" key="6">
    <source>
        <dbReference type="EMBL" id="OBT94472.1"/>
    </source>
</evidence>
<reference evidence="6 7" key="1">
    <citation type="submission" date="2016-03" db="EMBL/GenBank/DDBJ databases">
        <title>Comparative genomics of Pseudogymnoascus destructans, the fungus causing white-nose syndrome of bats.</title>
        <authorList>
            <person name="Palmer J.M."/>
            <person name="Drees K.P."/>
            <person name="Foster J.T."/>
            <person name="Lindner D.L."/>
        </authorList>
    </citation>
    <scope>NUCLEOTIDE SEQUENCE [LARGE SCALE GENOMIC DNA]</scope>
    <source>
        <strain evidence="6 7">UAMH 10579</strain>
    </source>
</reference>
<feature type="transmembrane region" description="Helical" evidence="5">
    <location>
        <begin position="304"/>
        <end position="332"/>
    </location>
</feature>
<dbReference type="GeneID" id="28840655"/>
<feature type="transmembrane region" description="Helical" evidence="5">
    <location>
        <begin position="470"/>
        <end position="487"/>
    </location>
</feature>
<feature type="transmembrane region" description="Helical" evidence="5">
    <location>
        <begin position="74"/>
        <end position="93"/>
    </location>
</feature>
<feature type="transmembrane region" description="Helical" evidence="5">
    <location>
        <begin position="398"/>
        <end position="419"/>
    </location>
</feature>
<organism evidence="6 7">
    <name type="scientific">Pseudogymnoascus verrucosus</name>
    <dbReference type="NCBI Taxonomy" id="342668"/>
    <lineage>
        <taxon>Eukaryota</taxon>
        <taxon>Fungi</taxon>
        <taxon>Dikarya</taxon>
        <taxon>Ascomycota</taxon>
        <taxon>Pezizomycotina</taxon>
        <taxon>Leotiomycetes</taxon>
        <taxon>Thelebolales</taxon>
        <taxon>Thelebolaceae</taxon>
        <taxon>Pseudogymnoascus</taxon>
    </lineage>
</organism>
<feature type="transmembrane region" description="Helical" evidence="5">
    <location>
        <begin position="205"/>
        <end position="229"/>
    </location>
</feature>
<keyword evidence="7" id="KW-1185">Reference proteome</keyword>
<dbReference type="GO" id="GO:0005886">
    <property type="term" value="C:plasma membrane"/>
    <property type="evidence" value="ECO:0007669"/>
    <property type="project" value="TreeGrafter"/>
</dbReference>
<evidence type="ECO:0000256" key="4">
    <source>
        <dbReference type="ARBA" id="ARBA00023136"/>
    </source>
</evidence>
<sequence>MSVPPSAATSGSEGIFLKSSTVTPTLTPTVTPSGMAAAAPKTTMTRENDVPVILIPQPSDDAADPLNWSITKKLIIFACICFAGFAGQMSPNSNQLTFVLQIPNYVGRTQADMLNTVAAALAGWMLGPFILVPLAALVGRSSVIFWSLIGTLACQIWAAKMTGPNDFIPFAISRAFCGVFGVIPAILGTGYIMDMFFLHQRGKAFAIFEVLIIFAVVGGGTLGGFIAQYGPWSGVFWWTVGPVSAAAILVFVFVEDTTFTRGPNAVQRPPLPKAWFANRVATFFPGVKTQAGTLDKRAAVFRRFIVPLQITITPITILIGTFVFVALGLPIMQASTLAIYMMAPVSAGGYGFSALQLAFFTMTAWAGIITAQLYGYLSNDRIPLAVARRVGGIWRPEYRLANTIIPGFLLPIGLAIYGVGLQFHLHYMVLALASFLIWFAALLALPVCYNYIVECFVQTPVEASVALNSYRIAFGLMSVFIIMKWQGAVGVGWMWGMGAIFVLLVDGLMMIVLFKGHEVRKYTNRISTTIAATEDGQKIIEQPRIIRMADVERDLHAVRMRSC</sequence>
<keyword evidence="4 5" id="KW-0472">Membrane</keyword>
<evidence type="ECO:0000256" key="3">
    <source>
        <dbReference type="ARBA" id="ARBA00022989"/>
    </source>
</evidence>
<evidence type="ECO:0000256" key="2">
    <source>
        <dbReference type="ARBA" id="ARBA00022692"/>
    </source>
</evidence>
<dbReference type="PANTHER" id="PTHR23502">
    <property type="entry name" value="MAJOR FACILITATOR SUPERFAMILY"/>
    <property type="match status" value="1"/>
</dbReference>
<dbReference type="GO" id="GO:0022857">
    <property type="term" value="F:transmembrane transporter activity"/>
    <property type="evidence" value="ECO:0007669"/>
    <property type="project" value="InterPro"/>
</dbReference>
<gene>
    <name evidence="6" type="ORF">VE01_07269</name>
</gene>
<feature type="transmembrane region" description="Helical" evidence="5">
    <location>
        <begin position="425"/>
        <end position="449"/>
    </location>
</feature>
<dbReference type="STRING" id="342668.A0A1B8GF58"/>
<evidence type="ECO:0000256" key="5">
    <source>
        <dbReference type="SAM" id="Phobius"/>
    </source>
</evidence>
<feature type="transmembrane region" description="Helical" evidence="5">
    <location>
        <begin position="235"/>
        <end position="254"/>
    </location>
</feature>
<evidence type="ECO:0000256" key="1">
    <source>
        <dbReference type="ARBA" id="ARBA00004141"/>
    </source>
</evidence>
<dbReference type="PANTHER" id="PTHR23502:SF22">
    <property type="entry name" value="MAJOR FACILITATOR SUPERFAMILY (MFS) PROFILE DOMAIN-CONTAINING PROTEIN"/>
    <property type="match status" value="1"/>
</dbReference>
<dbReference type="Pfam" id="PF07690">
    <property type="entry name" value="MFS_1"/>
    <property type="match status" value="1"/>
</dbReference>
<keyword evidence="2 5" id="KW-0812">Transmembrane</keyword>
<accession>A0A1B8GF58</accession>
<dbReference type="InterPro" id="IPR011701">
    <property type="entry name" value="MFS"/>
</dbReference>
<feature type="transmembrane region" description="Helical" evidence="5">
    <location>
        <begin position="113"/>
        <end position="136"/>
    </location>
</feature>
<dbReference type="Proteomes" id="UP000091956">
    <property type="component" value="Unassembled WGS sequence"/>
</dbReference>
<dbReference type="Gene3D" id="1.20.1250.20">
    <property type="entry name" value="MFS general substrate transporter like domains"/>
    <property type="match status" value="1"/>
</dbReference>
<feature type="transmembrane region" description="Helical" evidence="5">
    <location>
        <begin position="493"/>
        <end position="514"/>
    </location>
</feature>
<dbReference type="AlphaFoldDB" id="A0A1B8GF58"/>
<name>A0A1B8GF58_9PEZI</name>
<comment type="subcellular location">
    <subcellularLocation>
        <location evidence="1">Membrane</location>
        <topology evidence="1">Multi-pass membrane protein</topology>
    </subcellularLocation>
</comment>
<evidence type="ECO:0000313" key="7">
    <source>
        <dbReference type="Proteomes" id="UP000091956"/>
    </source>
</evidence>